<sequence>MNNYQGSSFWQRDGSFIRLKNVELGYNLSNTLARKIDISRATIFISGINLLTFDYVKIADPEILSGYPNMRTFNIGVKVEL</sequence>
<evidence type="ECO:0000313" key="1">
    <source>
        <dbReference type="EMBL" id="MPM47890.1"/>
    </source>
</evidence>
<gene>
    <name evidence="1" type="ORF">SDC9_94611</name>
</gene>
<organism evidence="1">
    <name type="scientific">bioreactor metagenome</name>
    <dbReference type="NCBI Taxonomy" id="1076179"/>
    <lineage>
        <taxon>unclassified sequences</taxon>
        <taxon>metagenomes</taxon>
        <taxon>ecological metagenomes</taxon>
    </lineage>
</organism>
<accession>A0A645A3X7</accession>
<comment type="caution">
    <text evidence="1">The sequence shown here is derived from an EMBL/GenBank/DDBJ whole genome shotgun (WGS) entry which is preliminary data.</text>
</comment>
<dbReference type="AlphaFoldDB" id="A0A645A3X7"/>
<name>A0A645A3X7_9ZZZZ</name>
<dbReference type="EMBL" id="VSSQ01011864">
    <property type="protein sequence ID" value="MPM47890.1"/>
    <property type="molecule type" value="Genomic_DNA"/>
</dbReference>
<proteinExistence type="predicted"/>
<protein>
    <submittedName>
        <fullName evidence="1">Uncharacterized protein</fullName>
    </submittedName>
</protein>
<reference evidence="1" key="1">
    <citation type="submission" date="2019-08" db="EMBL/GenBank/DDBJ databases">
        <authorList>
            <person name="Kucharzyk K."/>
            <person name="Murdoch R.W."/>
            <person name="Higgins S."/>
            <person name="Loffler F."/>
        </authorList>
    </citation>
    <scope>NUCLEOTIDE SEQUENCE</scope>
</reference>